<dbReference type="Proteomes" id="UP000003771">
    <property type="component" value="Unassembled WGS sequence"/>
</dbReference>
<proteinExistence type="predicted"/>
<dbReference type="AlphaFoldDB" id="F9P1P7"/>
<dbReference type="PATRIC" id="fig|768726.4.peg.1021"/>
<evidence type="ECO:0000313" key="2">
    <source>
        <dbReference type="Proteomes" id="UP000003771"/>
    </source>
</evidence>
<reference evidence="1 2" key="1">
    <citation type="submission" date="2011-07" db="EMBL/GenBank/DDBJ databases">
        <authorList>
            <person name="Durkin A.S."/>
            <person name="Kim M."/>
            <person name="Radune D."/>
            <person name="Hostetler J."/>
            <person name="Torralba M."/>
            <person name="Gillis M."/>
            <person name="Methe B."/>
            <person name="Sutton G."/>
            <person name="Nelson K.E."/>
        </authorList>
    </citation>
    <scope>NUCLEOTIDE SEQUENCE [LARGE SCALE GENOMIC DNA]</scope>
    <source>
        <strain evidence="1 2">F0392</strain>
    </source>
</reference>
<gene>
    <name evidence="1" type="ORF">HMPREF9178_1069</name>
</gene>
<name>F9P1P7_STROR</name>
<evidence type="ECO:0000313" key="1">
    <source>
        <dbReference type="EMBL" id="EGR93171.1"/>
    </source>
</evidence>
<organism evidence="1 2">
    <name type="scientific">Streptococcus mitis bv. 2 str. F0392</name>
    <dbReference type="NCBI Taxonomy" id="768726"/>
    <lineage>
        <taxon>Bacteria</taxon>
        <taxon>Bacillati</taxon>
        <taxon>Bacillota</taxon>
        <taxon>Bacilli</taxon>
        <taxon>Lactobacillales</taxon>
        <taxon>Streptococcaceae</taxon>
        <taxon>Streptococcus</taxon>
    </lineage>
</organism>
<comment type="caution">
    <text evidence="1">The sequence shown here is derived from an EMBL/GenBank/DDBJ whole genome shotgun (WGS) entry which is preliminary data.</text>
</comment>
<protein>
    <submittedName>
        <fullName evidence="1">Uncharacterized protein</fullName>
    </submittedName>
</protein>
<sequence length="39" mass="4533">MLVTGTCHNQEIGQSTELEEAKKEKLYYFLKMSKIILNT</sequence>
<accession>F9P1P7</accession>
<dbReference type="EMBL" id="AFUO01000001">
    <property type="protein sequence ID" value="EGR93171.1"/>
    <property type="molecule type" value="Genomic_DNA"/>
</dbReference>